<dbReference type="InterPro" id="IPR000634">
    <property type="entry name" value="Ser/Thr_deHydtase_PyrdxlP-BS"/>
</dbReference>
<comment type="cofactor">
    <cofactor evidence="3">
        <name>Mn(2+)</name>
        <dbReference type="ChEBI" id="CHEBI:29035"/>
    </cofactor>
</comment>
<name>A0ABP8M4L5_9BACT</name>
<protein>
    <submittedName>
        <fullName evidence="8">Pyridoxal-phosphate dependent enzyme</fullName>
    </submittedName>
</protein>
<evidence type="ECO:0000256" key="1">
    <source>
        <dbReference type="ARBA" id="ARBA00001913"/>
    </source>
</evidence>
<evidence type="ECO:0000256" key="3">
    <source>
        <dbReference type="ARBA" id="ARBA00001936"/>
    </source>
</evidence>
<accession>A0ABP8M4L5</accession>
<sequence>MTFPTANEIDAAHERIRPYIHRTPVLTSKQLNLLAGAEIFLKPENLQKVGAFKARGALNAVLSLSPEERKNGIVAHSSGNHAQGVAYACQVAGIPAYIVMPENSPRVKIDAVRGYGAAVSFCENTPQARQKAADQLQHETGAVFVHPYNDYRVIAGQATAAKELIEDLDEDPDFLLCPVGGGGLLSGTALSAHYYAAGTRVIAGEPEGAADAILSFQKGEITNAPFVKTIADGLLTTLGDKTFAVIQEHVTDIVTVTDADIIETMKWIWERLKIVVEPSGVVALAAVIKYKGLFRGKKLGVILTGGNVDLGSLPF</sequence>
<comment type="caution">
    <text evidence="8">The sequence shown here is derived from an EMBL/GenBank/DDBJ whole genome shotgun (WGS) entry which is preliminary data.</text>
</comment>
<evidence type="ECO:0000259" key="7">
    <source>
        <dbReference type="Pfam" id="PF00291"/>
    </source>
</evidence>
<dbReference type="Gene3D" id="3.40.50.1100">
    <property type="match status" value="2"/>
</dbReference>
<reference evidence="9" key="1">
    <citation type="journal article" date="2019" name="Int. J. Syst. Evol. Microbiol.">
        <title>The Global Catalogue of Microorganisms (GCM) 10K type strain sequencing project: providing services to taxonomists for standard genome sequencing and annotation.</title>
        <authorList>
            <consortium name="The Broad Institute Genomics Platform"/>
            <consortium name="The Broad Institute Genome Sequencing Center for Infectious Disease"/>
            <person name="Wu L."/>
            <person name="Ma J."/>
        </authorList>
    </citation>
    <scope>NUCLEOTIDE SEQUENCE [LARGE SCALE GENOMIC DNA]</scope>
    <source>
        <strain evidence="9">JCM 31920</strain>
    </source>
</reference>
<dbReference type="InterPro" id="IPR001926">
    <property type="entry name" value="TrpB-like_PALP"/>
</dbReference>
<dbReference type="EMBL" id="BAABEY010000031">
    <property type="protein sequence ID" value="GAA4444043.1"/>
    <property type="molecule type" value="Genomic_DNA"/>
</dbReference>
<dbReference type="InterPro" id="IPR036052">
    <property type="entry name" value="TrpB-like_PALP_sf"/>
</dbReference>
<keyword evidence="9" id="KW-1185">Reference proteome</keyword>
<keyword evidence="5" id="KW-0460">Magnesium</keyword>
<comment type="cofactor">
    <cofactor evidence="2">
        <name>pyridoxal 5'-phosphate</name>
        <dbReference type="ChEBI" id="CHEBI:597326"/>
    </cofactor>
</comment>
<evidence type="ECO:0000256" key="4">
    <source>
        <dbReference type="ARBA" id="ARBA00001946"/>
    </source>
</evidence>
<evidence type="ECO:0000313" key="9">
    <source>
        <dbReference type="Proteomes" id="UP001501508"/>
    </source>
</evidence>
<organism evidence="8 9">
    <name type="scientific">Ravibacter arvi</name>
    <dbReference type="NCBI Taxonomy" id="2051041"/>
    <lineage>
        <taxon>Bacteria</taxon>
        <taxon>Pseudomonadati</taxon>
        <taxon>Bacteroidota</taxon>
        <taxon>Cytophagia</taxon>
        <taxon>Cytophagales</taxon>
        <taxon>Spirosomataceae</taxon>
        <taxon>Ravibacter</taxon>
    </lineage>
</organism>
<dbReference type="SUPFAM" id="SSF53686">
    <property type="entry name" value="Tryptophan synthase beta subunit-like PLP-dependent enzymes"/>
    <property type="match status" value="1"/>
</dbReference>
<dbReference type="Pfam" id="PF00291">
    <property type="entry name" value="PALP"/>
    <property type="match status" value="1"/>
</dbReference>
<proteinExistence type="predicted"/>
<evidence type="ECO:0000256" key="6">
    <source>
        <dbReference type="ARBA" id="ARBA00022898"/>
    </source>
</evidence>
<evidence type="ECO:0000313" key="8">
    <source>
        <dbReference type="EMBL" id="GAA4444043.1"/>
    </source>
</evidence>
<feature type="domain" description="Tryptophan synthase beta chain-like PALP" evidence="7">
    <location>
        <begin position="16"/>
        <end position="305"/>
    </location>
</feature>
<evidence type="ECO:0000256" key="2">
    <source>
        <dbReference type="ARBA" id="ARBA00001933"/>
    </source>
</evidence>
<dbReference type="Proteomes" id="UP001501508">
    <property type="component" value="Unassembled WGS sequence"/>
</dbReference>
<dbReference type="PROSITE" id="PS00165">
    <property type="entry name" value="DEHYDRATASE_SER_THR"/>
    <property type="match status" value="1"/>
</dbReference>
<evidence type="ECO:0000256" key="5">
    <source>
        <dbReference type="ARBA" id="ARBA00022842"/>
    </source>
</evidence>
<dbReference type="CDD" id="cd01562">
    <property type="entry name" value="Thr-dehyd"/>
    <property type="match status" value="1"/>
</dbReference>
<keyword evidence="6" id="KW-0663">Pyridoxal phosphate</keyword>
<gene>
    <name evidence="8" type="ORF">GCM10023091_33580</name>
</gene>
<dbReference type="PANTHER" id="PTHR43050:SF1">
    <property type="entry name" value="SERINE RACEMASE"/>
    <property type="match status" value="1"/>
</dbReference>
<comment type="cofactor">
    <cofactor evidence="4">
        <name>Mg(2+)</name>
        <dbReference type="ChEBI" id="CHEBI:18420"/>
    </cofactor>
</comment>
<comment type="cofactor">
    <cofactor evidence="1">
        <name>Ca(2+)</name>
        <dbReference type="ChEBI" id="CHEBI:29108"/>
    </cofactor>
</comment>
<dbReference type="RefSeq" id="WP_345031329.1">
    <property type="nucleotide sequence ID" value="NZ_BAABEY010000031.1"/>
</dbReference>
<dbReference type="PANTHER" id="PTHR43050">
    <property type="entry name" value="SERINE / THREONINE RACEMASE FAMILY MEMBER"/>
    <property type="match status" value="1"/>
</dbReference>